<dbReference type="EMBL" id="CP053697">
    <property type="protein sequence ID" value="QKE62530.1"/>
    <property type="molecule type" value="Genomic_DNA"/>
</dbReference>
<reference evidence="2" key="1">
    <citation type="submission" date="2020-07" db="EMBL/GenBank/DDBJ databases">
        <title>Nitrate ammonifying Pseudomonas campi sp. nov. isolated from German agricultural grassland.</title>
        <authorList>
            <person name="Timsy T."/>
            <person name="Ulrich A."/>
            <person name="Spanner T."/>
            <person name="Foesel B."/>
            <person name="Kolb S."/>
            <person name="Horn M.A."/>
            <person name="Behrendt U."/>
        </authorList>
    </citation>
    <scope>NUCLEOTIDE SEQUENCE</scope>
    <source>
        <strain evidence="2">S1-A32-2</strain>
    </source>
</reference>
<gene>
    <name evidence="2" type="ORF">HNE05_03870</name>
</gene>
<evidence type="ECO:0000313" key="2">
    <source>
        <dbReference type="EMBL" id="QKE62530.1"/>
    </source>
</evidence>
<dbReference type="PROSITE" id="PS51257">
    <property type="entry name" value="PROKAR_LIPOPROTEIN"/>
    <property type="match status" value="1"/>
</dbReference>
<evidence type="ECO:0000313" key="3">
    <source>
        <dbReference type="Proteomes" id="UP000501379"/>
    </source>
</evidence>
<protein>
    <submittedName>
        <fullName evidence="2">3-isopropylmalate dehydratase</fullName>
    </submittedName>
</protein>
<sequence length="143" mass="15367">MRLISAILPLLLLAGCSSFRADPEHVKQVPADRLLAFQEVREGAGQIVVNRDLGMMGGGCYVAIEVDRQVAARIGVGEVASFQVPAGTRVVGITLDKQDDTLCSMGRLLRELAVPVTAGETYAFRIVSENQGGFDIRPDMPKP</sequence>
<dbReference type="AlphaFoldDB" id="A0A6M8FEE8"/>
<name>A0A6M8FEE8_9GAMM</name>
<evidence type="ECO:0000256" key="1">
    <source>
        <dbReference type="SAM" id="SignalP"/>
    </source>
</evidence>
<dbReference type="RefSeq" id="WP_173204412.1">
    <property type="nucleotide sequence ID" value="NZ_CP053697.2"/>
</dbReference>
<dbReference type="Proteomes" id="UP000501379">
    <property type="component" value="Chromosome"/>
</dbReference>
<keyword evidence="1" id="KW-0732">Signal</keyword>
<accession>A0A6M8FEE8</accession>
<feature type="signal peptide" evidence="1">
    <location>
        <begin position="1"/>
        <end position="21"/>
    </location>
</feature>
<feature type="chain" id="PRO_5026723124" evidence="1">
    <location>
        <begin position="22"/>
        <end position="143"/>
    </location>
</feature>
<organism evidence="2 3">
    <name type="scientific">Aquipseudomonas campi</name>
    <dbReference type="NCBI Taxonomy" id="2731681"/>
    <lineage>
        <taxon>Bacteria</taxon>
        <taxon>Pseudomonadati</taxon>
        <taxon>Pseudomonadota</taxon>
        <taxon>Gammaproteobacteria</taxon>
        <taxon>Pseudomonadales</taxon>
        <taxon>Pseudomonadaceae</taxon>
        <taxon>Aquipseudomonas</taxon>
    </lineage>
</organism>
<proteinExistence type="predicted"/>
<dbReference type="KEGG" id="pcam:HNE05_03870"/>
<keyword evidence="3" id="KW-1185">Reference proteome</keyword>